<evidence type="ECO:0000313" key="3">
    <source>
        <dbReference type="Proteomes" id="UP000594263"/>
    </source>
</evidence>
<name>A0A7N0UVD6_KALFE</name>
<reference evidence="2" key="1">
    <citation type="submission" date="2021-01" db="UniProtKB">
        <authorList>
            <consortium name="EnsemblPlants"/>
        </authorList>
    </citation>
    <scope>IDENTIFICATION</scope>
</reference>
<feature type="region of interest" description="Disordered" evidence="1">
    <location>
        <begin position="1"/>
        <end position="25"/>
    </location>
</feature>
<dbReference type="Proteomes" id="UP000594263">
    <property type="component" value="Unplaced"/>
</dbReference>
<dbReference type="Gramene" id="Kaladp0085s0021.1.v1.1">
    <property type="protein sequence ID" value="Kaladp0085s0021.1.v1.1"/>
    <property type="gene ID" value="Kaladp0085s0021.v1.1"/>
</dbReference>
<evidence type="ECO:0000256" key="1">
    <source>
        <dbReference type="SAM" id="MobiDB-lite"/>
    </source>
</evidence>
<dbReference type="EnsemblPlants" id="Kaladp0085s0021.1.v1.1">
    <property type="protein sequence ID" value="Kaladp0085s0021.1.v1.1"/>
    <property type="gene ID" value="Kaladp0085s0021.v1.1"/>
</dbReference>
<sequence length="113" mass="12661">MTSSGLTGGRNTLRHRFPSHLSSSSPILGRASASHSFFYIINEYSKHVDVLEEVERLGKDRDRQSMVGAINSHTEASQEDESCCWPNHALPLPWLCLFFCIHLPTNLIYLSSG</sequence>
<keyword evidence="3" id="KW-1185">Reference proteome</keyword>
<dbReference type="AlphaFoldDB" id="A0A7N0UVD6"/>
<accession>A0A7N0UVD6</accession>
<evidence type="ECO:0000313" key="2">
    <source>
        <dbReference type="EnsemblPlants" id="Kaladp0085s0021.1.v1.1"/>
    </source>
</evidence>
<organism evidence="2 3">
    <name type="scientific">Kalanchoe fedtschenkoi</name>
    <name type="common">Lavender scallops</name>
    <name type="synonym">South American air plant</name>
    <dbReference type="NCBI Taxonomy" id="63787"/>
    <lineage>
        <taxon>Eukaryota</taxon>
        <taxon>Viridiplantae</taxon>
        <taxon>Streptophyta</taxon>
        <taxon>Embryophyta</taxon>
        <taxon>Tracheophyta</taxon>
        <taxon>Spermatophyta</taxon>
        <taxon>Magnoliopsida</taxon>
        <taxon>eudicotyledons</taxon>
        <taxon>Gunneridae</taxon>
        <taxon>Pentapetalae</taxon>
        <taxon>Saxifragales</taxon>
        <taxon>Crassulaceae</taxon>
        <taxon>Kalanchoe</taxon>
    </lineage>
</organism>
<protein>
    <submittedName>
        <fullName evidence="2">Uncharacterized protein</fullName>
    </submittedName>
</protein>
<proteinExistence type="predicted"/>